<dbReference type="RefSeq" id="WP_015774615.1">
    <property type="nucleotide sequence ID" value="NC_013173.1"/>
</dbReference>
<dbReference type="InterPro" id="IPR027623">
    <property type="entry name" value="AmmeMemoSam_A"/>
</dbReference>
<protein>
    <submittedName>
        <fullName evidence="2">AMMECR1 domain protein</fullName>
    </submittedName>
</protein>
<dbReference type="PANTHER" id="PTHR13016">
    <property type="entry name" value="AMMECR1 HOMOLOG"/>
    <property type="match status" value="1"/>
</dbReference>
<feature type="domain" description="AMMECR1" evidence="1">
    <location>
        <begin position="1"/>
        <end position="183"/>
    </location>
</feature>
<dbReference type="HOGENOM" id="CLU_095686_1_1_7"/>
<dbReference type="Proteomes" id="UP000002216">
    <property type="component" value="Chromosome"/>
</dbReference>
<dbReference type="Gene3D" id="3.30.1490.150">
    <property type="entry name" value="Hypothetical protein ph0010, domain 2"/>
    <property type="match status" value="1"/>
</dbReference>
<dbReference type="InterPro" id="IPR036071">
    <property type="entry name" value="AMMECR1_dom_sf"/>
</dbReference>
<dbReference type="InterPro" id="IPR002733">
    <property type="entry name" value="AMMECR1_domain"/>
</dbReference>
<dbReference type="InterPro" id="IPR023473">
    <property type="entry name" value="AMMECR1"/>
</dbReference>
<dbReference type="PROSITE" id="PS51112">
    <property type="entry name" value="AMMECR1"/>
    <property type="match status" value="1"/>
</dbReference>
<name>C7LRL8_DESBD</name>
<dbReference type="EMBL" id="CP001629">
    <property type="protein sequence ID" value="ACU90526.1"/>
    <property type="molecule type" value="Genomic_DNA"/>
</dbReference>
<organism evidence="2 3">
    <name type="scientific">Desulfomicrobium baculatum (strain DSM 4028 / VKM B-1378 / X)</name>
    <name type="common">Desulfovibrio baculatus</name>
    <dbReference type="NCBI Taxonomy" id="525897"/>
    <lineage>
        <taxon>Bacteria</taxon>
        <taxon>Pseudomonadati</taxon>
        <taxon>Thermodesulfobacteriota</taxon>
        <taxon>Desulfovibrionia</taxon>
        <taxon>Desulfovibrionales</taxon>
        <taxon>Desulfomicrobiaceae</taxon>
        <taxon>Desulfomicrobium</taxon>
    </lineage>
</organism>
<evidence type="ECO:0000313" key="3">
    <source>
        <dbReference type="Proteomes" id="UP000002216"/>
    </source>
</evidence>
<sequence>MNTFELVLTDEEKRFCKDLVIWVIRQHLGQTSEARPVLKSTTLSAELGAFVTLKRGGRLRGCIGNIVGSGPLADTIERMAGAAAFEDPRFPPLTAGELDDLEIEVSVMGPLTPCPDPELIEVGRHGLYIRKSMHSGLLLPQVATEWGWDRETFLDQTCVKAGLPKGTWRKSKTEIWWFEAVIF</sequence>
<proteinExistence type="predicted"/>
<dbReference type="SUPFAM" id="SSF143447">
    <property type="entry name" value="AMMECR1-like"/>
    <property type="match status" value="1"/>
</dbReference>
<reference evidence="2 3" key="1">
    <citation type="journal article" date="2009" name="Stand. Genomic Sci.">
        <title>Complete genome sequence of Desulfomicrobium baculatum type strain (X).</title>
        <authorList>
            <person name="Copeland A."/>
            <person name="Spring S."/>
            <person name="Goker M."/>
            <person name="Schneider S."/>
            <person name="Lapidus A."/>
            <person name="Del Rio T.G."/>
            <person name="Tice H."/>
            <person name="Cheng J.F."/>
            <person name="Chen F."/>
            <person name="Nolan M."/>
            <person name="Bruce D."/>
            <person name="Goodwin L."/>
            <person name="Pitluck S."/>
            <person name="Ivanova N."/>
            <person name="Mavrommatis K."/>
            <person name="Ovchinnikova G."/>
            <person name="Pati A."/>
            <person name="Chen A."/>
            <person name="Palaniappan K."/>
            <person name="Land M."/>
            <person name="Hauser L."/>
            <person name="Chang Y.J."/>
            <person name="Jeffries C.C."/>
            <person name="Meincke L."/>
            <person name="Sims D."/>
            <person name="Brettin T."/>
            <person name="Detter J.C."/>
            <person name="Han C."/>
            <person name="Chain P."/>
            <person name="Bristow J."/>
            <person name="Eisen J.A."/>
            <person name="Markowitz V."/>
            <person name="Hugenholtz P."/>
            <person name="Kyrpides N.C."/>
            <person name="Klenk H.P."/>
            <person name="Lucas S."/>
        </authorList>
    </citation>
    <scope>NUCLEOTIDE SEQUENCE [LARGE SCALE GENOMIC DNA]</scope>
    <source>
        <strain evidence="3">DSM 4028 / VKM B-1378 / X</strain>
    </source>
</reference>
<keyword evidence="3" id="KW-1185">Reference proteome</keyword>
<evidence type="ECO:0000313" key="2">
    <source>
        <dbReference type="EMBL" id="ACU90526.1"/>
    </source>
</evidence>
<dbReference type="KEGG" id="dba:Dbac_2447"/>
<dbReference type="Pfam" id="PF01871">
    <property type="entry name" value="AMMECR1"/>
    <property type="match status" value="1"/>
</dbReference>
<dbReference type="NCBIfam" id="TIGR00296">
    <property type="entry name" value="TIGR00296 family protein"/>
    <property type="match status" value="1"/>
</dbReference>
<gene>
    <name evidence="2" type="ordered locus">Dbac_2447</name>
</gene>
<dbReference type="AlphaFoldDB" id="C7LRL8"/>
<dbReference type="PANTHER" id="PTHR13016:SF0">
    <property type="entry name" value="AMME SYNDROME CANDIDATE GENE 1 PROTEIN"/>
    <property type="match status" value="1"/>
</dbReference>
<dbReference type="Gene3D" id="3.30.700.20">
    <property type="entry name" value="Hypothetical protein ph0010, domain 1"/>
    <property type="match status" value="1"/>
</dbReference>
<dbReference type="NCBIfam" id="TIGR04335">
    <property type="entry name" value="AmmeMemoSam_A"/>
    <property type="match status" value="1"/>
</dbReference>
<dbReference type="STRING" id="525897.Dbac_2447"/>
<dbReference type="InterPro" id="IPR027485">
    <property type="entry name" value="AMMECR1_N"/>
</dbReference>
<evidence type="ECO:0000259" key="1">
    <source>
        <dbReference type="PROSITE" id="PS51112"/>
    </source>
</evidence>
<accession>C7LRL8</accession>
<dbReference type="OrthoDB" id="9782820at2"/>
<dbReference type="eggNOG" id="COG2078">
    <property type="taxonomic scope" value="Bacteria"/>
</dbReference>